<dbReference type="EMBL" id="CP001804">
    <property type="protein sequence ID" value="ACY17963.1"/>
    <property type="molecule type" value="Genomic_DNA"/>
</dbReference>
<keyword evidence="4 10" id="KW-1003">Cell membrane</keyword>
<evidence type="ECO:0000259" key="12">
    <source>
        <dbReference type="Pfam" id="PF02687"/>
    </source>
</evidence>
<dbReference type="HOGENOM" id="CLU_073546_4_1_7"/>
<evidence type="ECO:0000256" key="6">
    <source>
        <dbReference type="ARBA" id="ARBA00022692"/>
    </source>
</evidence>
<evidence type="ECO:0000256" key="5">
    <source>
        <dbReference type="ARBA" id="ARBA00022618"/>
    </source>
</evidence>
<dbReference type="GO" id="GO:0005886">
    <property type="term" value="C:plasma membrane"/>
    <property type="evidence" value="ECO:0007669"/>
    <property type="project" value="UniProtKB-SubCell"/>
</dbReference>
<feature type="transmembrane region" description="Helical" evidence="11">
    <location>
        <begin position="21"/>
        <end position="46"/>
    </location>
</feature>
<evidence type="ECO:0000256" key="8">
    <source>
        <dbReference type="ARBA" id="ARBA00023136"/>
    </source>
</evidence>
<feature type="transmembrane region" description="Helical" evidence="11">
    <location>
        <begin position="271"/>
        <end position="297"/>
    </location>
</feature>
<gene>
    <name evidence="14" type="ordered locus">Hoch_5480</name>
</gene>
<dbReference type="Pfam" id="PF02687">
    <property type="entry name" value="FtsX"/>
    <property type="match status" value="1"/>
</dbReference>
<name>D0LZI4_HALO1</name>
<feature type="transmembrane region" description="Helical" evidence="11">
    <location>
        <begin position="179"/>
        <end position="198"/>
    </location>
</feature>
<keyword evidence="7 11" id="KW-1133">Transmembrane helix</keyword>
<evidence type="ECO:0000256" key="2">
    <source>
        <dbReference type="ARBA" id="ARBA00007379"/>
    </source>
</evidence>
<sequence>MPRLWALRYTLRRALAGLSRAPGVAAAVIVAVALGMLLVGVVHLVAHNIELMAHNWGGGAHMVVYLEEGVTRADVGELRGALAELPAVERTSYVSPAQALERLRRSLGEHQDLDLLLEDQLGAALVPASIEVTFAAGVGDVARSHSLVTRVEAAVGVEDVVFVGDWTERMSALLATLRVGAWGFFALVALACLFVVTATMRLRARSHRDEAEVLELFGASSAFVRGPLLIEGMLQGLLGAAAAMIALWLVFDSGAGAVRASLVDVLGTAHVAFLPPVHVLGFVLAGAALGLAGSLLVSGGERHA</sequence>
<dbReference type="GO" id="GO:0051301">
    <property type="term" value="P:cell division"/>
    <property type="evidence" value="ECO:0007669"/>
    <property type="project" value="UniProtKB-KW"/>
</dbReference>
<feature type="domain" description="FtsX extracellular" evidence="13">
    <location>
        <begin position="62"/>
        <end position="160"/>
    </location>
</feature>
<feature type="domain" description="ABC3 transporter permease C-terminal" evidence="12">
    <location>
        <begin position="184"/>
        <end position="297"/>
    </location>
</feature>
<dbReference type="InterPro" id="IPR040690">
    <property type="entry name" value="FtsX_ECD"/>
</dbReference>
<evidence type="ECO:0000256" key="7">
    <source>
        <dbReference type="ARBA" id="ARBA00022989"/>
    </source>
</evidence>
<dbReference type="Proteomes" id="UP000001880">
    <property type="component" value="Chromosome"/>
</dbReference>
<dbReference type="KEGG" id="hoh:Hoch_5480"/>
<dbReference type="PANTHER" id="PTHR47755:SF1">
    <property type="entry name" value="CELL DIVISION PROTEIN FTSX"/>
    <property type="match status" value="1"/>
</dbReference>
<dbReference type="RefSeq" id="WP_012830555.1">
    <property type="nucleotide sequence ID" value="NC_013440.1"/>
</dbReference>
<keyword evidence="8 10" id="KW-0472">Membrane</keyword>
<evidence type="ECO:0000313" key="15">
    <source>
        <dbReference type="Proteomes" id="UP000001880"/>
    </source>
</evidence>
<evidence type="ECO:0000256" key="4">
    <source>
        <dbReference type="ARBA" id="ARBA00022475"/>
    </source>
</evidence>
<dbReference type="PANTHER" id="PTHR47755">
    <property type="entry name" value="CELL DIVISION PROTEIN FTSX"/>
    <property type="match status" value="1"/>
</dbReference>
<keyword evidence="6 11" id="KW-0812">Transmembrane</keyword>
<feature type="transmembrane region" description="Helical" evidence="11">
    <location>
        <begin position="228"/>
        <end position="251"/>
    </location>
</feature>
<dbReference type="Gene3D" id="3.30.70.3040">
    <property type="match status" value="1"/>
</dbReference>
<evidence type="ECO:0000259" key="13">
    <source>
        <dbReference type="Pfam" id="PF18075"/>
    </source>
</evidence>
<dbReference type="InterPro" id="IPR004513">
    <property type="entry name" value="FtsX"/>
</dbReference>
<evidence type="ECO:0000256" key="3">
    <source>
        <dbReference type="ARBA" id="ARBA00021907"/>
    </source>
</evidence>
<evidence type="ECO:0000256" key="9">
    <source>
        <dbReference type="ARBA" id="ARBA00023306"/>
    </source>
</evidence>
<keyword evidence="15" id="KW-1185">Reference proteome</keyword>
<dbReference type="AlphaFoldDB" id="D0LZI4"/>
<comment type="subcellular location">
    <subcellularLocation>
        <location evidence="1">Cell membrane</location>
        <topology evidence="1">Multi-pass membrane protein</topology>
    </subcellularLocation>
</comment>
<comment type="similarity">
    <text evidence="2 10">Belongs to the ABC-4 integral membrane protein family. FtsX subfamily.</text>
</comment>
<evidence type="ECO:0000256" key="11">
    <source>
        <dbReference type="SAM" id="Phobius"/>
    </source>
</evidence>
<keyword evidence="9 10" id="KW-0131">Cell cycle</keyword>
<protein>
    <recommendedName>
        <fullName evidence="3 10">Cell division protein FtsX</fullName>
    </recommendedName>
</protein>
<dbReference type="Pfam" id="PF18075">
    <property type="entry name" value="FtsX_ECD"/>
    <property type="match status" value="1"/>
</dbReference>
<dbReference type="InterPro" id="IPR003838">
    <property type="entry name" value="ABC3_permease_C"/>
</dbReference>
<reference evidence="14 15" key="1">
    <citation type="journal article" date="2010" name="Stand. Genomic Sci.">
        <title>Complete genome sequence of Haliangium ochraceum type strain (SMP-2).</title>
        <authorList>
            <consortium name="US DOE Joint Genome Institute (JGI-PGF)"/>
            <person name="Ivanova N."/>
            <person name="Daum C."/>
            <person name="Lang E."/>
            <person name="Abt B."/>
            <person name="Kopitz M."/>
            <person name="Saunders E."/>
            <person name="Lapidus A."/>
            <person name="Lucas S."/>
            <person name="Glavina Del Rio T."/>
            <person name="Nolan M."/>
            <person name="Tice H."/>
            <person name="Copeland A."/>
            <person name="Cheng J.F."/>
            <person name="Chen F."/>
            <person name="Bruce D."/>
            <person name="Goodwin L."/>
            <person name="Pitluck S."/>
            <person name="Mavromatis K."/>
            <person name="Pati A."/>
            <person name="Mikhailova N."/>
            <person name="Chen A."/>
            <person name="Palaniappan K."/>
            <person name="Land M."/>
            <person name="Hauser L."/>
            <person name="Chang Y.J."/>
            <person name="Jeffries C.D."/>
            <person name="Detter J.C."/>
            <person name="Brettin T."/>
            <person name="Rohde M."/>
            <person name="Goker M."/>
            <person name="Bristow J."/>
            <person name="Markowitz V."/>
            <person name="Eisen J.A."/>
            <person name="Hugenholtz P."/>
            <person name="Kyrpides N.C."/>
            <person name="Klenk H.P."/>
        </authorList>
    </citation>
    <scope>NUCLEOTIDE SEQUENCE [LARGE SCALE GENOMIC DNA]</scope>
    <source>
        <strain evidence="15">DSM 14365 / CIP 107738 / JCM 11303 / AJ 13395 / SMP-2</strain>
    </source>
</reference>
<dbReference type="eggNOG" id="COG2177">
    <property type="taxonomic scope" value="Bacteria"/>
</dbReference>
<evidence type="ECO:0000256" key="10">
    <source>
        <dbReference type="PIRNR" id="PIRNR003097"/>
    </source>
</evidence>
<evidence type="ECO:0000313" key="14">
    <source>
        <dbReference type="EMBL" id="ACY17963.1"/>
    </source>
</evidence>
<dbReference type="OrthoDB" id="9813411at2"/>
<evidence type="ECO:0000256" key="1">
    <source>
        <dbReference type="ARBA" id="ARBA00004651"/>
    </source>
</evidence>
<dbReference type="GO" id="GO:0032153">
    <property type="term" value="C:cell division site"/>
    <property type="evidence" value="ECO:0007669"/>
    <property type="project" value="TreeGrafter"/>
</dbReference>
<accession>D0LZI4</accession>
<organism evidence="14 15">
    <name type="scientific">Haliangium ochraceum (strain DSM 14365 / JCM 11303 / SMP-2)</name>
    <dbReference type="NCBI Taxonomy" id="502025"/>
    <lineage>
        <taxon>Bacteria</taxon>
        <taxon>Pseudomonadati</taxon>
        <taxon>Myxococcota</taxon>
        <taxon>Polyangia</taxon>
        <taxon>Haliangiales</taxon>
        <taxon>Kofleriaceae</taxon>
        <taxon>Haliangium</taxon>
    </lineage>
</organism>
<dbReference type="PIRSF" id="PIRSF003097">
    <property type="entry name" value="FtsX"/>
    <property type="match status" value="1"/>
</dbReference>
<keyword evidence="5 10" id="KW-0132">Cell division</keyword>
<proteinExistence type="inferred from homology"/>
<dbReference type="STRING" id="502025.Hoch_5480"/>